<feature type="region of interest" description="Disordered" evidence="3">
    <location>
        <begin position="39"/>
        <end position="77"/>
    </location>
</feature>
<proteinExistence type="predicted"/>
<organism evidence="4 5">
    <name type="scientific">Manihot esculenta</name>
    <name type="common">Cassava</name>
    <name type="synonym">Jatropha manihot</name>
    <dbReference type="NCBI Taxonomy" id="3983"/>
    <lineage>
        <taxon>Eukaryota</taxon>
        <taxon>Viridiplantae</taxon>
        <taxon>Streptophyta</taxon>
        <taxon>Embryophyta</taxon>
        <taxon>Tracheophyta</taxon>
        <taxon>Spermatophyta</taxon>
        <taxon>Magnoliopsida</taxon>
        <taxon>eudicotyledons</taxon>
        <taxon>Gunneridae</taxon>
        <taxon>Pentapetalae</taxon>
        <taxon>rosids</taxon>
        <taxon>fabids</taxon>
        <taxon>Malpighiales</taxon>
        <taxon>Euphorbiaceae</taxon>
        <taxon>Crotonoideae</taxon>
        <taxon>Manihoteae</taxon>
        <taxon>Manihot</taxon>
    </lineage>
</organism>
<keyword evidence="1 2" id="KW-0238">DNA-binding</keyword>
<dbReference type="InterPro" id="IPR000424">
    <property type="entry name" value="Primosome_PriB/ssb"/>
</dbReference>
<evidence type="ECO:0000313" key="5">
    <source>
        <dbReference type="Proteomes" id="UP000091857"/>
    </source>
</evidence>
<sequence length="233" mass="25669">MANSIATLSRRLSRSLITNPKFSQISMLFCTDNLSSRDDSALEDSDHNSDTDSVPSSISQSSLSSSSTLAAASPGSTDERMIYQRPLENGLDLGIYRAILVGQVGQTPLQKKLRSGRIVTMFSLGTGGIRNNRRPLQNEEPKEYANRCNVQWHRISVYPERLGSLVMKNVGPGSIIYLEGNLETKVFTDPITGLVRRIREVAIRRDGRLVFLGKGGDDQQAASANELRSVGYY</sequence>
<feature type="compositionally biased region" description="Low complexity" evidence="3">
    <location>
        <begin position="51"/>
        <end position="76"/>
    </location>
</feature>
<evidence type="ECO:0000256" key="3">
    <source>
        <dbReference type="SAM" id="MobiDB-lite"/>
    </source>
</evidence>
<dbReference type="Proteomes" id="UP000091857">
    <property type="component" value="Chromosome 1"/>
</dbReference>
<keyword evidence="5" id="KW-1185">Reference proteome</keyword>
<protein>
    <recommendedName>
        <fullName evidence="6">Single-stranded DNA-binding protein</fullName>
    </recommendedName>
</protein>
<dbReference type="OrthoDB" id="1078367at2759"/>
<dbReference type="InterPro" id="IPR011344">
    <property type="entry name" value="ssDNA-bd"/>
</dbReference>
<evidence type="ECO:0000256" key="1">
    <source>
        <dbReference type="ARBA" id="ARBA00023125"/>
    </source>
</evidence>
<dbReference type="GO" id="GO:0003697">
    <property type="term" value="F:single-stranded DNA binding"/>
    <property type="evidence" value="ECO:0000318"/>
    <property type="project" value="GO_Central"/>
</dbReference>
<accession>A0A2C9WJD1</accession>
<dbReference type="GO" id="GO:0008047">
    <property type="term" value="F:enzyme activator activity"/>
    <property type="evidence" value="ECO:0000318"/>
    <property type="project" value="GO_Central"/>
</dbReference>
<dbReference type="InterPro" id="IPR012340">
    <property type="entry name" value="NA-bd_OB-fold"/>
</dbReference>
<dbReference type="OMA" id="AVQWHRI"/>
<dbReference type="FunFam" id="2.40.50.140:FF:000160">
    <property type="entry name" value="single-stranded DNA-binding protein, mitochondrial"/>
    <property type="match status" value="1"/>
</dbReference>
<dbReference type="STRING" id="3983.A0A2C9WJD1"/>
<dbReference type="GO" id="GO:0006260">
    <property type="term" value="P:DNA replication"/>
    <property type="evidence" value="ECO:0000318"/>
    <property type="project" value="GO_Central"/>
</dbReference>
<name>A0A2C9WJD1_MANES</name>
<dbReference type="EMBL" id="CM004387">
    <property type="protein sequence ID" value="OAY59302.1"/>
    <property type="molecule type" value="Genomic_DNA"/>
</dbReference>
<dbReference type="GO" id="GO:0042645">
    <property type="term" value="C:mitochondrial nucleoid"/>
    <property type="evidence" value="ECO:0000318"/>
    <property type="project" value="GO_Central"/>
</dbReference>
<comment type="caution">
    <text evidence="4">The sequence shown here is derived from an EMBL/GenBank/DDBJ whole genome shotgun (WGS) entry which is preliminary data.</text>
</comment>
<dbReference type="GO" id="GO:0090297">
    <property type="term" value="P:positive regulation of mitochondrial DNA replication"/>
    <property type="evidence" value="ECO:0000318"/>
    <property type="project" value="GO_Central"/>
</dbReference>
<dbReference type="Pfam" id="PF00436">
    <property type="entry name" value="SSB"/>
    <property type="match status" value="1"/>
</dbReference>
<evidence type="ECO:0000313" key="4">
    <source>
        <dbReference type="EMBL" id="OAY59302.1"/>
    </source>
</evidence>
<dbReference type="SUPFAM" id="SSF50249">
    <property type="entry name" value="Nucleic acid-binding proteins"/>
    <property type="match status" value="1"/>
</dbReference>
<evidence type="ECO:0000256" key="2">
    <source>
        <dbReference type="PROSITE-ProRule" id="PRU00252"/>
    </source>
</evidence>
<dbReference type="PROSITE" id="PS50935">
    <property type="entry name" value="SSB"/>
    <property type="match status" value="1"/>
</dbReference>
<dbReference type="PANTHER" id="PTHR10302">
    <property type="entry name" value="SINGLE-STRANDED DNA-BINDING PROTEIN"/>
    <property type="match status" value="1"/>
</dbReference>
<dbReference type="AlphaFoldDB" id="A0A2C9WJD1"/>
<dbReference type="PANTHER" id="PTHR10302:SF16">
    <property type="entry name" value="NUCLEIC ACID-BINDING, OB-FOLD-LIKE PROTEIN"/>
    <property type="match status" value="1"/>
</dbReference>
<dbReference type="Gene3D" id="2.40.50.140">
    <property type="entry name" value="Nucleic acid-binding proteins"/>
    <property type="match status" value="1"/>
</dbReference>
<evidence type="ECO:0008006" key="6">
    <source>
        <dbReference type="Google" id="ProtNLM"/>
    </source>
</evidence>
<reference evidence="5" key="1">
    <citation type="journal article" date="2016" name="Nat. Biotechnol.">
        <title>Sequencing wild and cultivated cassava and related species reveals extensive interspecific hybridization and genetic diversity.</title>
        <authorList>
            <person name="Bredeson J.V."/>
            <person name="Lyons J.B."/>
            <person name="Prochnik S.E."/>
            <person name="Wu G.A."/>
            <person name="Ha C.M."/>
            <person name="Edsinger-Gonzales E."/>
            <person name="Grimwood J."/>
            <person name="Schmutz J."/>
            <person name="Rabbi I.Y."/>
            <person name="Egesi C."/>
            <person name="Nauluvula P."/>
            <person name="Lebot V."/>
            <person name="Ndunguru J."/>
            <person name="Mkamilo G."/>
            <person name="Bart R.S."/>
            <person name="Setter T.L."/>
            <person name="Gleadow R.M."/>
            <person name="Kulakow P."/>
            <person name="Ferguson M.E."/>
            <person name="Rounsley S."/>
            <person name="Rokhsar D.S."/>
        </authorList>
    </citation>
    <scope>NUCLEOTIDE SEQUENCE [LARGE SCALE GENOMIC DNA]</scope>
    <source>
        <strain evidence="5">cv. AM560-2</strain>
    </source>
</reference>
<dbReference type="Gramene" id="Manes.01G021700.1.v8.1">
    <property type="protein sequence ID" value="Manes.01G021700.1.v8.1.CDS"/>
    <property type="gene ID" value="Manes.01G021700.v8.1"/>
</dbReference>
<dbReference type="CDD" id="cd04496">
    <property type="entry name" value="SSB_OBF"/>
    <property type="match status" value="1"/>
</dbReference>
<gene>
    <name evidence="4" type="ORF">MANES_01G021700v8</name>
</gene>
<feature type="compositionally biased region" description="Basic and acidic residues" evidence="3">
    <location>
        <begin position="39"/>
        <end position="50"/>
    </location>
</feature>